<dbReference type="GO" id="GO:0005634">
    <property type="term" value="C:nucleus"/>
    <property type="evidence" value="ECO:0007669"/>
    <property type="project" value="UniProtKB-SubCell"/>
</dbReference>
<dbReference type="InterPro" id="IPR001494">
    <property type="entry name" value="Importin-beta_N"/>
</dbReference>
<evidence type="ECO:0000256" key="4">
    <source>
        <dbReference type="ARBA" id="ARBA00022694"/>
    </source>
</evidence>
<dbReference type="Proteomes" id="UP000462212">
    <property type="component" value="Unassembled WGS sequence"/>
</dbReference>
<dbReference type="Pfam" id="PF08767">
    <property type="entry name" value="CRM1_C"/>
    <property type="match status" value="1"/>
</dbReference>
<proteinExistence type="inferred from homology"/>
<keyword evidence="9" id="KW-0732">Signal</keyword>
<keyword evidence="6" id="KW-0539">Nucleus</keyword>
<dbReference type="SMART" id="SM00913">
    <property type="entry name" value="IBN_N"/>
    <property type="match status" value="1"/>
</dbReference>
<dbReference type="InterPro" id="IPR011989">
    <property type="entry name" value="ARM-like"/>
</dbReference>
<dbReference type="OrthoDB" id="27218at2759"/>
<organism evidence="11 12">
    <name type="scientific">Lachnellula subtilissima</name>
    <dbReference type="NCBI Taxonomy" id="602034"/>
    <lineage>
        <taxon>Eukaryota</taxon>
        <taxon>Fungi</taxon>
        <taxon>Dikarya</taxon>
        <taxon>Ascomycota</taxon>
        <taxon>Pezizomycotina</taxon>
        <taxon>Leotiomycetes</taxon>
        <taxon>Helotiales</taxon>
        <taxon>Lachnaceae</taxon>
        <taxon>Lachnellula</taxon>
    </lineage>
</organism>
<evidence type="ECO:0000259" key="10">
    <source>
        <dbReference type="PROSITE" id="PS50166"/>
    </source>
</evidence>
<keyword evidence="4" id="KW-0819">tRNA processing</keyword>
<dbReference type="GO" id="GO:0000056">
    <property type="term" value="P:ribosomal small subunit export from nucleus"/>
    <property type="evidence" value="ECO:0007669"/>
    <property type="project" value="TreeGrafter"/>
</dbReference>
<dbReference type="PANTHER" id="PTHR11223:SF2">
    <property type="entry name" value="EXPORTIN-1"/>
    <property type="match status" value="1"/>
</dbReference>
<dbReference type="Pfam" id="PF18787">
    <property type="entry name" value="CRM1_repeat_3"/>
    <property type="match status" value="1"/>
</dbReference>
<gene>
    <name evidence="11" type="primary">xpo1</name>
    <name evidence="11" type="ORF">LSUB1_G004262</name>
</gene>
<accession>A0A8H8U9S6</accession>
<protein>
    <submittedName>
        <fullName evidence="11">Exportin</fullName>
    </submittedName>
</protein>
<reference evidence="11 12" key="1">
    <citation type="submission" date="2018-05" db="EMBL/GenBank/DDBJ databases">
        <title>Genome sequencing and assembly of the regulated plant pathogen Lachnellula willkommii and related sister species for the development of diagnostic species identification markers.</title>
        <authorList>
            <person name="Giroux E."/>
            <person name="Bilodeau G."/>
        </authorList>
    </citation>
    <scope>NUCLEOTIDE SEQUENCE [LARGE SCALE GENOMIC DNA]</scope>
    <source>
        <strain evidence="11 12">CBS 197.66</strain>
    </source>
</reference>
<dbReference type="GO" id="GO:0008033">
    <property type="term" value="P:tRNA processing"/>
    <property type="evidence" value="ECO:0007669"/>
    <property type="project" value="UniProtKB-KW"/>
</dbReference>
<dbReference type="GO" id="GO:0005737">
    <property type="term" value="C:cytoplasm"/>
    <property type="evidence" value="ECO:0007669"/>
    <property type="project" value="TreeGrafter"/>
</dbReference>
<feature type="signal peptide" evidence="9">
    <location>
        <begin position="1"/>
        <end position="17"/>
    </location>
</feature>
<dbReference type="SUPFAM" id="SSF48371">
    <property type="entry name" value="ARM repeat"/>
    <property type="match status" value="2"/>
</dbReference>
<evidence type="ECO:0000256" key="9">
    <source>
        <dbReference type="SAM" id="SignalP"/>
    </source>
</evidence>
<dbReference type="InterPro" id="IPR014877">
    <property type="entry name" value="XPO1_C_dom"/>
</dbReference>
<evidence type="ECO:0000256" key="5">
    <source>
        <dbReference type="ARBA" id="ARBA00022927"/>
    </source>
</evidence>
<comment type="caution">
    <text evidence="11">The sequence shown here is derived from an EMBL/GenBank/DDBJ whole genome shotgun (WGS) entry which is preliminary data.</text>
</comment>
<dbReference type="Gene3D" id="1.25.10.10">
    <property type="entry name" value="Leucine-rich Repeat Variant"/>
    <property type="match status" value="1"/>
</dbReference>
<comment type="similarity">
    <text evidence="2">Belongs to the exportin family.</text>
</comment>
<sequence>MRFSSIIVAALATGALAQSGSSSSRATSTGSVTPVASTASSSRATTSTGSAASVASSKAASGTGSAASATNASSTPKSSSASGNASGASATSSKASASALASASTTAKQASGADDLSAMHMTKYVVGFVGLSGIFAALFLAVNKAGKLPEFYSHVEGSECVGLNCLAPKSFRLPASLIIDPTINQLRPQLHLPQPTQPLKKTNFFSAAKMAPTIEELDATVRGFYEGRGDSQKAAQASLNQFKEDPDAWLLVDKILQDATYPQTKYLGLQVLDNVVMTRWKVLPKEQWIRNFVVNFIIQSSSSEESLRTQRTLINKLNLVLVSILKQEWPHNWPTFINEIISSCHTNLSICENNMAILRLLSEEVFDYSADQMTSAKTKNLKTTMCAEFSSIFQLCSEVLNSATQPSLIKATLETLLRFFNWIPLGYIFETPIIDTLRTRFLEMPDFRNVTLKCLTEIGGLQTGSQNAYDEKLVQMFTEVLTTISKIIPLSLDLKATYSSSNSKDQEFIQNLALFLTNFFSVHLNLIENLPNRDFLTHAHFYLIRISQIDDREIFKICLEYWTKLVCELYEEMQSLPITDANPLLSMGVGGITNSGAPNPQLLANYPLRKHKYNEVLSNLRVVMIEKMVRPEEVLIVENDEGEIVREFVKESDTIQLYKTTRECLVYLTHLDVIDTENIMTDKLARQVDGSEWSWANCNTLCWAIGSISLAMNEETEKRFLVTVIKDLLGLTEMKRGKDNKAVVASNIMYIVGQYPRFLKAHWKFLKTVVNKLFEFMHESHEGVQDMACDTFIKIARQCKRHFVAMQPGENEPFIEEIVRGMRKITCDLSPQQVHTFYEACGYMIAAQPQKNTQERLIAELMSYPNAAWDAIIQQATANPQILQDADTIKVIGNVMKTNVSACTSIGGYFYPQIGRIYLDMLSMYRATSQMISEAVARDGEIATKMPKVRGLRTIKKEILKLIETYVEKADDLEMVRTNIVPALLDAVLVDYNRNVPNARDAEVLKVISAIITKLSSLMEDQVPTIMENVFECTLEMINKDFSEFPEHRVEFFSLLRAINIHCFPALLKLDNRQFKFVIDSCMWASKHDNREVEHAGLNMCLELISNIAETDPATSNAFFQQFFVPILQDVFFVLTDTDHKAGFKAQSMLLAKMFYLIHPADGTPPKIQGPIYTSDQAPAGTSNKEFLGSFVANLLQNAFPNLQPTQIGIFVEGLFSQNHQYDRFKLNLRDFLIQLKEFAGDNAELFAEEKEQLDRETKAAERERLSKVGGLLKPAELAEDDDEL</sequence>
<evidence type="ECO:0000313" key="11">
    <source>
        <dbReference type="EMBL" id="TVY36458.1"/>
    </source>
</evidence>
<keyword evidence="3" id="KW-0813">Transport</keyword>
<evidence type="ECO:0000313" key="12">
    <source>
        <dbReference type="Proteomes" id="UP000462212"/>
    </source>
</evidence>
<feature type="chain" id="PRO_5034922471" evidence="9">
    <location>
        <begin position="18"/>
        <end position="1285"/>
    </location>
</feature>
<comment type="function">
    <text evidence="7">tRNA nucleus export receptor which facilitates tRNA translocation across the nuclear pore complex. Involved in pre-tRNA splicing, probably by affecting the interaction of pre-tRNA with splicing endonuclease.</text>
</comment>
<dbReference type="PANTHER" id="PTHR11223">
    <property type="entry name" value="EXPORTIN 1/5"/>
    <property type="match status" value="1"/>
</dbReference>
<evidence type="ECO:0000256" key="2">
    <source>
        <dbReference type="ARBA" id="ARBA00009466"/>
    </source>
</evidence>
<dbReference type="InterPro" id="IPR041123">
    <property type="entry name" value="CRM1_repeat"/>
</dbReference>
<dbReference type="InterPro" id="IPR045065">
    <property type="entry name" value="XPO1/5"/>
</dbReference>
<keyword evidence="12" id="KW-1185">Reference proteome</keyword>
<evidence type="ECO:0000256" key="3">
    <source>
        <dbReference type="ARBA" id="ARBA00022448"/>
    </source>
</evidence>
<dbReference type="SMART" id="SM01102">
    <property type="entry name" value="CRM1_C"/>
    <property type="match status" value="1"/>
</dbReference>
<feature type="region of interest" description="Disordered" evidence="8">
    <location>
        <begin position="16"/>
        <end position="49"/>
    </location>
</feature>
<feature type="domain" description="Importin N-terminal" evidence="10">
    <location>
        <begin position="235"/>
        <end position="303"/>
    </location>
</feature>
<dbReference type="EMBL" id="QGMJ01000427">
    <property type="protein sequence ID" value="TVY36458.1"/>
    <property type="molecule type" value="Genomic_DNA"/>
</dbReference>
<evidence type="ECO:0000256" key="1">
    <source>
        <dbReference type="ARBA" id="ARBA00004123"/>
    </source>
</evidence>
<dbReference type="GO" id="GO:0006611">
    <property type="term" value="P:protein export from nucleus"/>
    <property type="evidence" value="ECO:0007669"/>
    <property type="project" value="InterPro"/>
</dbReference>
<keyword evidence="5" id="KW-0653">Protein transport</keyword>
<evidence type="ECO:0000256" key="7">
    <source>
        <dbReference type="ARBA" id="ARBA00025147"/>
    </source>
</evidence>
<dbReference type="InterPro" id="IPR013598">
    <property type="entry name" value="Exportin-1/Importin-b-like"/>
</dbReference>
<dbReference type="InterPro" id="IPR016024">
    <property type="entry name" value="ARM-type_fold"/>
</dbReference>
<name>A0A8H8U9S6_9HELO</name>
<dbReference type="InterPro" id="IPR041235">
    <property type="entry name" value="Exp1_repeat_2"/>
</dbReference>
<dbReference type="InterPro" id="IPR040485">
    <property type="entry name" value="XPO1_repeat_3"/>
</dbReference>
<feature type="region of interest" description="Disordered" evidence="8">
    <location>
        <begin position="61"/>
        <end position="87"/>
    </location>
</feature>
<evidence type="ECO:0000256" key="6">
    <source>
        <dbReference type="ARBA" id="ARBA00023242"/>
    </source>
</evidence>
<dbReference type="Pfam" id="PF03810">
    <property type="entry name" value="IBN_N"/>
    <property type="match status" value="1"/>
</dbReference>
<dbReference type="GO" id="GO:0000055">
    <property type="term" value="P:ribosomal large subunit export from nucleus"/>
    <property type="evidence" value="ECO:0007669"/>
    <property type="project" value="TreeGrafter"/>
</dbReference>
<comment type="subcellular location">
    <subcellularLocation>
        <location evidence="1">Nucleus</location>
    </subcellularLocation>
</comment>
<dbReference type="FunFam" id="1.25.10.10:FF:000490">
    <property type="entry name" value="CRM1p Major karyopherin"/>
    <property type="match status" value="1"/>
</dbReference>
<evidence type="ECO:0000256" key="8">
    <source>
        <dbReference type="SAM" id="MobiDB-lite"/>
    </source>
</evidence>
<dbReference type="Pfam" id="PF18784">
    <property type="entry name" value="CRM1_repeat_2"/>
    <property type="match status" value="1"/>
</dbReference>
<dbReference type="GO" id="GO:0005049">
    <property type="term" value="F:nuclear export signal receptor activity"/>
    <property type="evidence" value="ECO:0007669"/>
    <property type="project" value="InterPro"/>
</dbReference>
<dbReference type="Pfam" id="PF08389">
    <property type="entry name" value="Xpo1"/>
    <property type="match status" value="1"/>
</dbReference>
<dbReference type="PROSITE" id="PS50166">
    <property type="entry name" value="IMPORTIN_B_NT"/>
    <property type="match status" value="1"/>
</dbReference>
<dbReference type="Pfam" id="PF18777">
    <property type="entry name" value="CRM1_repeat"/>
    <property type="match status" value="1"/>
</dbReference>
<dbReference type="GO" id="GO:0031267">
    <property type="term" value="F:small GTPase binding"/>
    <property type="evidence" value="ECO:0007669"/>
    <property type="project" value="InterPro"/>
</dbReference>